<dbReference type="EMBL" id="QGKY02001250">
    <property type="protein sequence ID" value="KAF2562200.1"/>
    <property type="molecule type" value="Genomic_DNA"/>
</dbReference>
<comment type="caution">
    <text evidence="1">The sequence shown here is derived from an EMBL/GenBank/DDBJ whole genome shotgun (WGS) entry which is preliminary data.</text>
</comment>
<dbReference type="AlphaFoldDB" id="A0A8S9HXG9"/>
<organism evidence="1">
    <name type="scientific">Brassica cretica</name>
    <name type="common">Mustard</name>
    <dbReference type="NCBI Taxonomy" id="69181"/>
    <lineage>
        <taxon>Eukaryota</taxon>
        <taxon>Viridiplantae</taxon>
        <taxon>Streptophyta</taxon>
        <taxon>Embryophyta</taxon>
        <taxon>Tracheophyta</taxon>
        <taxon>Spermatophyta</taxon>
        <taxon>Magnoliopsida</taxon>
        <taxon>eudicotyledons</taxon>
        <taxon>Gunneridae</taxon>
        <taxon>Pentapetalae</taxon>
        <taxon>rosids</taxon>
        <taxon>malvids</taxon>
        <taxon>Brassicales</taxon>
        <taxon>Brassicaceae</taxon>
        <taxon>Brassiceae</taxon>
        <taxon>Brassica</taxon>
    </lineage>
</organism>
<protein>
    <submittedName>
        <fullName evidence="1">Uncharacterized protein</fullName>
    </submittedName>
</protein>
<sequence length="88" mass="9520">MPSRLLPRLGPARCLSSSSPHLSSDLLVVVFSTRSSSPPSSSAISPLSRLLPLPPLQRLRIHLRLCLLRRQAQPVNLATPELSSSACK</sequence>
<evidence type="ECO:0000313" key="1">
    <source>
        <dbReference type="EMBL" id="KAF2562200.1"/>
    </source>
</evidence>
<reference evidence="1" key="1">
    <citation type="submission" date="2019-12" db="EMBL/GenBank/DDBJ databases">
        <title>Genome sequencing and annotation of Brassica cretica.</title>
        <authorList>
            <person name="Studholme D.J."/>
            <person name="Sarris P.F."/>
        </authorList>
    </citation>
    <scope>NUCLEOTIDE SEQUENCE</scope>
    <source>
        <strain evidence="1">PFS-102/07</strain>
        <tissue evidence="1">Leaf</tissue>
    </source>
</reference>
<name>A0A8S9HXG9_BRACR</name>
<accession>A0A8S9HXG9</accession>
<proteinExistence type="predicted"/>
<gene>
    <name evidence="1" type="ORF">F2Q70_00015867</name>
</gene>